<organism evidence="2">
    <name type="scientific">Pyrococcus furiosus COM1</name>
    <dbReference type="NCBI Taxonomy" id="1185654"/>
    <lineage>
        <taxon>Archaea</taxon>
        <taxon>Methanobacteriati</taxon>
        <taxon>Methanobacteriota</taxon>
        <taxon>Thermococci</taxon>
        <taxon>Thermococcales</taxon>
        <taxon>Thermococcaceae</taxon>
        <taxon>Pyrococcus</taxon>
    </lineage>
</organism>
<name>I6V0Z0_9EURY</name>
<dbReference type="RefSeq" id="WP_014835270.1">
    <property type="nucleotide sequence ID" value="NC_018092.1"/>
</dbReference>
<dbReference type="PATRIC" id="fig|1185654.4.peg.758"/>
<sequence>MKKLAKKKKIYKKIFPDIAEKLRNKKILGVYHSSGSPKFYSYFRNNKKCVTEKISQP</sequence>
<dbReference type="KEGG" id="pfi:PFC_03720"/>
<evidence type="ECO:0000313" key="1">
    <source>
        <dbReference type="EMBL" id="AFN03693.1"/>
    </source>
</evidence>
<proteinExistence type="predicted"/>
<reference evidence="1 2" key="1">
    <citation type="journal article" date="2012" name="J. Bacteriol.">
        <title>Genome Sequencing of a Genetically-Tractable Pyrococcus furiosus Strain Reveals a Highly Dynamic Genome.</title>
        <authorList>
            <person name="Bridger S.L."/>
            <person name="Lancaster W.A."/>
            <person name="Poole F.L.II."/>
            <person name="Schut G.J."/>
            <person name="Adams M.W."/>
        </authorList>
    </citation>
    <scope>NUCLEOTIDE SEQUENCE [LARGE SCALE GENOMIC DNA]</scope>
    <source>
        <strain evidence="1 2">COM1</strain>
    </source>
</reference>
<dbReference type="HOGENOM" id="CLU_2985823_0_0_2"/>
<dbReference type="EMBL" id="CP003685">
    <property type="protein sequence ID" value="AFN03693.1"/>
    <property type="molecule type" value="Genomic_DNA"/>
</dbReference>
<dbReference type="Proteomes" id="UP000006216">
    <property type="component" value="Chromosome"/>
</dbReference>
<evidence type="ECO:0000313" key="2">
    <source>
        <dbReference type="Proteomes" id="UP000006216"/>
    </source>
</evidence>
<gene>
    <name evidence="1" type="ORF">PFC_03720</name>
</gene>
<accession>I6V0Z0</accession>
<protein>
    <submittedName>
        <fullName evidence="1">Uncharacterized protein</fullName>
    </submittedName>
</protein>
<dbReference type="AlphaFoldDB" id="I6V0Z0"/>
<dbReference type="GeneID" id="43501395"/>